<evidence type="ECO:0000313" key="4">
    <source>
        <dbReference type="Proteomes" id="UP000215902"/>
    </source>
</evidence>
<accession>A0A267DFP4</accession>
<organism evidence="2 4">
    <name type="scientific">Macrostomum lignano</name>
    <dbReference type="NCBI Taxonomy" id="282301"/>
    <lineage>
        <taxon>Eukaryota</taxon>
        <taxon>Metazoa</taxon>
        <taxon>Spiralia</taxon>
        <taxon>Lophotrochozoa</taxon>
        <taxon>Platyhelminthes</taxon>
        <taxon>Rhabditophora</taxon>
        <taxon>Macrostomorpha</taxon>
        <taxon>Macrostomida</taxon>
        <taxon>Macrostomidae</taxon>
        <taxon>Macrostomum</taxon>
    </lineage>
</organism>
<dbReference type="EMBL" id="NIVC01004470">
    <property type="protein sequence ID" value="PAA47392.1"/>
    <property type="molecule type" value="Genomic_DNA"/>
</dbReference>
<feature type="signal peptide" evidence="1">
    <location>
        <begin position="1"/>
        <end position="25"/>
    </location>
</feature>
<dbReference type="Proteomes" id="UP000215902">
    <property type="component" value="Unassembled WGS sequence"/>
</dbReference>
<reference evidence="2 4" key="1">
    <citation type="submission" date="2017-06" db="EMBL/GenBank/DDBJ databases">
        <title>A platform for efficient transgenesis in Macrostomum lignano, a flatworm model organism for stem cell research.</title>
        <authorList>
            <person name="Berezikov E."/>
        </authorList>
    </citation>
    <scope>NUCLEOTIDE SEQUENCE [LARGE SCALE GENOMIC DNA]</scope>
    <source>
        <strain evidence="2">DV1</strain>
        <tissue evidence="2">Whole organism</tissue>
    </source>
</reference>
<evidence type="ECO:0008006" key="5">
    <source>
        <dbReference type="Google" id="ProtNLM"/>
    </source>
</evidence>
<feature type="chain" id="PRO_5011915926" description="UPAR/Ly6 domain-containing protein" evidence="1">
    <location>
        <begin position="26"/>
        <end position="115"/>
    </location>
</feature>
<sequence length="115" mass="11728">MLANPLAQVLAVSLLLVAFAAPATAQVKEGDTLCFSCDQCSSVGITTPTATGRYCRKSVTLGETSRAAVSSCTPIPKMVYCCNTALCNAGPARPAAGVAMVMASTFAAMVTALYL</sequence>
<name>A0A267DFP4_9PLAT</name>
<dbReference type="EMBL" id="NIVC01000716">
    <property type="protein sequence ID" value="PAA77935.1"/>
    <property type="molecule type" value="Genomic_DNA"/>
</dbReference>
<keyword evidence="1" id="KW-0732">Signal</keyword>
<dbReference type="AlphaFoldDB" id="A0A267DFP4"/>
<comment type="caution">
    <text evidence="2">The sequence shown here is derived from an EMBL/GenBank/DDBJ whole genome shotgun (WGS) entry which is preliminary data.</text>
</comment>
<evidence type="ECO:0000313" key="3">
    <source>
        <dbReference type="EMBL" id="PAA77935.1"/>
    </source>
</evidence>
<gene>
    <name evidence="2" type="ORF">BOX15_Mlig026439g1</name>
    <name evidence="3" type="ORF">BOX15_Mlig026439g2</name>
</gene>
<evidence type="ECO:0000256" key="1">
    <source>
        <dbReference type="SAM" id="SignalP"/>
    </source>
</evidence>
<protein>
    <recommendedName>
        <fullName evidence="5">UPAR/Ly6 domain-containing protein</fullName>
    </recommendedName>
</protein>
<evidence type="ECO:0000313" key="2">
    <source>
        <dbReference type="EMBL" id="PAA47392.1"/>
    </source>
</evidence>
<keyword evidence="4" id="KW-1185">Reference proteome</keyword>
<proteinExistence type="predicted"/>